<dbReference type="RefSeq" id="WP_348610947.1">
    <property type="nucleotide sequence ID" value="NZ_CP157276.1"/>
</dbReference>
<keyword evidence="2" id="KW-1185">Reference proteome</keyword>
<dbReference type="EMBL" id="JBDLNU010000006">
    <property type="protein sequence ID" value="MFM1731120.1"/>
    <property type="molecule type" value="Genomic_DNA"/>
</dbReference>
<comment type="caution">
    <text evidence="1">The sequence shown here is derived from an EMBL/GenBank/DDBJ whole genome shotgun (WGS) entry which is preliminary data.</text>
</comment>
<evidence type="ECO:0000313" key="2">
    <source>
        <dbReference type="Proteomes" id="UP001629744"/>
    </source>
</evidence>
<accession>A0ABW9FZR0</accession>
<sequence>MAASRQSDLDIARRLILDSFVVVDSTELARILAPTAASISSVAQKRRAAGDLIGLPVDTRPNYLYPVFQFDTCRHKIHDVVRHANRRLYVDTDPYGAASWWLTAADMLDGNSPLEDLEAGQLTEIAVDNVIDHARQGM</sequence>
<reference evidence="1 2" key="1">
    <citation type="submission" date="2023-11" db="EMBL/GenBank/DDBJ databases">
        <authorList>
            <person name="Val-Calvo J."/>
            <person name="Scortti M."/>
            <person name="Vazquez-Boland J."/>
        </authorList>
    </citation>
    <scope>NUCLEOTIDE SEQUENCE [LARGE SCALE GENOMIC DNA]</scope>
    <source>
        <strain evidence="1 2">DSM 46662</strain>
    </source>
</reference>
<protein>
    <recommendedName>
        <fullName evidence="3">DUF2384 domain-containing protein</fullName>
    </recommendedName>
</protein>
<proteinExistence type="predicted"/>
<evidence type="ECO:0008006" key="3">
    <source>
        <dbReference type="Google" id="ProtNLM"/>
    </source>
</evidence>
<name>A0ABW9FZR0_9NOCA</name>
<dbReference type="Proteomes" id="UP001629744">
    <property type="component" value="Unassembled WGS sequence"/>
</dbReference>
<organism evidence="1 2">
    <name type="scientific">Prescottella soli</name>
    <dbReference type="NCBI Taxonomy" id="1543852"/>
    <lineage>
        <taxon>Bacteria</taxon>
        <taxon>Bacillati</taxon>
        <taxon>Actinomycetota</taxon>
        <taxon>Actinomycetes</taxon>
        <taxon>Mycobacteriales</taxon>
        <taxon>Nocardiaceae</taxon>
        <taxon>Prescottella</taxon>
    </lineage>
</organism>
<gene>
    <name evidence="1" type="ORF">ABEU19_004671</name>
</gene>
<evidence type="ECO:0000313" key="1">
    <source>
        <dbReference type="EMBL" id="MFM1731120.1"/>
    </source>
</evidence>